<dbReference type="PANTHER" id="PTHR35010">
    <property type="entry name" value="BLL4672 PROTEIN-RELATED"/>
    <property type="match status" value="1"/>
</dbReference>
<dbReference type="InterPro" id="IPR001387">
    <property type="entry name" value="Cro/C1-type_HTH"/>
</dbReference>
<dbReference type="Gene3D" id="3.30.450.180">
    <property type="match status" value="1"/>
</dbReference>
<dbReference type="RefSeq" id="WP_203945161.1">
    <property type="nucleotide sequence ID" value="NZ_BOOR01000022.1"/>
</dbReference>
<proteinExistence type="predicted"/>
<dbReference type="Pfam" id="PF17765">
    <property type="entry name" value="MLTR_LBD"/>
    <property type="match status" value="1"/>
</dbReference>
<keyword evidence="3" id="KW-1185">Reference proteome</keyword>
<dbReference type="SUPFAM" id="SSF47413">
    <property type="entry name" value="lambda repressor-like DNA-binding domains"/>
    <property type="match status" value="1"/>
</dbReference>
<dbReference type="SMART" id="SM00530">
    <property type="entry name" value="HTH_XRE"/>
    <property type="match status" value="1"/>
</dbReference>
<reference evidence="2" key="1">
    <citation type="submission" date="2021-01" db="EMBL/GenBank/DDBJ databases">
        <title>Whole genome shotgun sequence of Planotetraspora thailandica NBRC 104271.</title>
        <authorList>
            <person name="Komaki H."/>
            <person name="Tamura T."/>
        </authorList>
    </citation>
    <scope>NUCLEOTIDE SEQUENCE</scope>
    <source>
        <strain evidence="2">NBRC 104271</strain>
    </source>
</reference>
<protein>
    <submittedName>
        <fullName evidence="2">Transcriptional regulator</fullName>
    </submittedName>
</protein>
<feature type="domain" description="HTH cro/C1-type" evidence="1">
    <location>
        <begin position="13"/>
        <end position="85"/>
    </location>
</feature>
<dbReference type="EMBL" id="BOOR01000022">
    <property type="protein sequence ID" value="GII54950.1"/>
    <property type="molecule type" value="Genomic_DNA"/>
</dbReference>
<dbReference type="CDD" id="cd00093">
    <property type="entry name" value="HTH_XRE"/>
    <property type="match status" value="1"/>
</dbReference>
<comment type="caution">
    <text evidence="2">The sequence shown here is derived from an EMBL/GenBank/DDBJ whole genome shotgun (WGS) entry which is preliminary data.</text>
</comment>
<dbReference type="Proteomes" id="UP000605992">
    <property type="component" value="Unassembled WGS sequence"/>
</dbReference>
<sequence>MSDLERRRELGRFLRDRRARLTPQAVGLPPGERRRTPGLRREEVAQLTHISTTWYTWLEQGRGSRPSLAVLDALARALRLGPDEHDHLLALCGYTDTLPVERTSGPRVAPAVQTMLDALNPIPAYVINLRYDVLAWNDAQRAFTVDYPRLPAGERNTLWLLFHHPVMRQRFLDWSTDADVMVAQFRAITARQAGRADLVELLNRLTSSSEEFRNRWTRHEVRAVAPRVKQCRHPSTGRIDLEAVTTEIVGATDLRLVAFTPADPASAARLPLLLNHLRSPDLVDAGSRSAR</sequence>
<dbReference type="Gene3D" id="1.10.260.40">
    <property type="entry name" value="lambda repressor-like DNA-binding domains"/>
    <property type="match status" value="1"/>
</dbReference>
<evidence type="ECO:0000259" key="1">
    <source>
        <dbReference type="SMART" id="SM00530"/>
    </source>
</evidence>
<dbReference type="AlphaFoldDB" id="A0A8J3XWH6"/>
<dbReference type="GO" id="GO:0003677">
    <property type="term" value="F:DNA binding"/>
    <property type="evidence" value="ECO:0007669"/>
    <property type="project" value="InterPro"/>
</dbReference>
<dbReference type="InterPro" id="IPR010982">
    <property type="entry name" value="Lambda_DNA-bd_dom_sf"/>
</dbReference>
<dbReference type="Pfam" id="PF13560">
    <property type="entry name" value="HTH_31"/>
    <property type="match status" value="1"/>
</dbReference>
<accession>A0A8J3XWH6</accession>
<evidence type="ECO:0000313" key="3">
    <source>
        <dbReference type="Proteomes" id="UP000605992"/>
    </source>
</evidence>
<dbReference type="InterPro" id="IPR041413">
    <property type="entry name" value="MLTR_LBD"/>
</dbReference>
<gene>
    <name evidence="2" type="ORF">Pth03_33390</name>
</gene>
<evidence type="ECO:0000313" key="2">
    <source>
        <dbReference type="EMBL" id="GII54950.1"/>
    </source>
</evidence>
<name>A0A8J3XWH6_9ACTN</name>
<organism evidence="2 3">
    <name type="scientific">Planotetraspora thailandica</name>
    <dbReference type="NCBI Taxonomy" id="487172"/>
    <lineage>
        <taxon>Bacteria</taxon>
        <taxon>Bacillati</taxon>
        <taxon>Actinomycetota</taxon>
        <taxon>Actinomycetes</taxon>
        <taxon>Streptosporangiales</taxon>
        <taxon>Streptosporangiaceae</taxon>
        <taxon>Planotetraspora</taxon>
    </lineage>
</organism>